<dbReference type="Proteomes" id="UP001175226">
    <property type="component" value="Unassembled WGS sequence"/>
</dbReference>
<comment type="caution">
    <text evidence="1">The sequence shown here is derived from an EMBL/GenBank/DDBJ whole genome shotgun (WGS) entry which is preliminary data.</text>
</comment>
<reference evidence="1" key="1">
    <citation type="submission" date="2023-06" db="EMBL/GenBank/DDBJ databases">
        <authorList>
            <consortium name="Lawrence Berkeley National Laboratory"/>
            <person name="Ahrendt S."/>
            <person name="Sahu N."/>
            <person name="Indic B."/>
            <person name="Wong-Bajracharya J."/>
            <person name="Merenyi Z."/>
            <person name="Ke H.-M."/>
            <person name="Monk M."/>
            <person name="Kocsube S."/>
            <person name="Drula E."/>
            <person name="Lipzen A."/>
            <person name="Balint B."/>
            <person name="Henrissat B."/>
            <person name="Andreopoulos B."/>
            <person name="Martin F.M."/>
            <person name="Harder C.B."/>
            <person name="Rigling D."/>
            <person name="Ford K.L."/>
            <person name="Foster G.D."/>
            <person name="Pangilinan J."/>
            <person name="Papanicolaou A."/>
            <person name="Barry K."/>
            <person name="LaButti K."/>
            <person name="Viragh M."/>
            <person name="Koriabine M."/>
            <person name="Yan M."/>
            <person name="Riley R."/>
            <person name="Champramary S."/>
            <person name="Plett K.L."/>
            <person name="Tsai I.J."/>
            <person name="Slot J."/>
            <person name="Sipos G."/>
            <person name="Plett J."/>
            <person name="Nagy L.G."/>
            <person name="Grigoriev I.V."/>
        </authorList>
    </citation>
    <scope>NUCLEOTIDE SEQUENCE</scope>
    <source>
        <strain evidence="1">FPL87.14</strain>
    </source>
</reference>
<evidence type="ECO:0000313" key="1">
    <source>
        <dbReference type="EMBL" id="KAK0432300.1"/>
    </source>
</evidence>
<gene>
    <name evidence="1" type="ORF">EV421DRAFT_1719604</name>
</gene>
<keyword evidence="2" id="KW-1185">Reference proteome</keyword>
<protein>
    <recommendedName>
        <fullName evidence="3">Reverse transcriptase domain-containing protein</fullName>
    </recommendedName>
</protein>
<sequence>MGILAGDSGSPGFWNFFSSDLKFSPHPEDMMIDGHPVMNIEHADDGAIFSGLNGLQAHLDTFARWTSRKGLTVNISKTKVMGFGRLSDPLPVFTLHGHALEWTHQHKYLGVHVTSCRADIFSDHFDHKAKVALKVTNVTFTLLNYLGDLPPREGLILYNSRVDPHLTHGAEVALGVSPASMALLEDVQVKFLRRLLHVQKRSMRTPLFTETGTLPIPFRRARFALQFLSRLVTMEDHRFPRWCLQENVDLWQRDRRCWLGDLVIVLRNIGFARADTGLDGLTSPEGVRRLLHDLPILANKLVTDEIMASTRLDLVRGRVERTRSGRVTADPLVFRSYLLLRIPAHRIALTRLLTSNHALGIERGRWLRINGTSVTVPRSFRICRCCRDDVEDECHVLFICADTTLQEMRDDFLADIWKCYPALRCRSSSPKELLHTLLTYSDLLARLGRYVYDVLKHVDNIPMYIHPGVTAQL</sequence>
<organism evidence="1 2">
    <name type="scientific">Armillaria borealis</name>
    <dbReference type="NCBI Taxonomy" id="47425"/>
    <lineage>
        <taxon>Eukaryota</taxon>
        <taxon>Fungi</taxon>
        <taxon>Dikarya</taxon>
        <taxon>Basidiomycota</taxon>
        <taxon>Agaricomycotina</taxon>
        <taxon>Agaricomycetes</taxon>
        <taxon>Agaricomycetidae</taxon>
        <taxon>Agaricales</taxon>
        <taxon>Marasmiineae</taxon>
        <taxon>Physalacriaceae</taxon>
        <taxon>Armillaria</taxon>
    </lineage>
</organism>
<dbReference type="EMBL" id="JAUEPT010000096">
    <property type="protein sequence ID" value="KAK0432300.1"/>
    <property type="molecule type" value="Genomic_DNA"/>
</dbReference>
<dbReference type="PANTHER" id="PTHR47027:SF30">
    <property type="entry name" value="THAP-TYPE DOMAIN-CONTAINING PROTEIN"/>
    <property type="match status" value="1"/>
</dbReference>
<accession>A0AA39IYQ7</accession>
<dbReference type="PANTHER" id="PTHR47027">
    <property type="entry name" value="REVERSE TRANSCRIPTASE DOMAIN-CONTAINING PROTEIN"/>
    <property type="match status" value="1"/>
</dbReference>
<proteinExistence type="predicted"/>
<dbReference type="AlphaFoldDB" id="A0AA39IYQ7"/>
<evidence type="ECO:0000313" key="2">
    <source>
        <dbReference type="Proteomes" id="UP001175226"/>
    </source>
</evidence>
<name>A0AA39IYQ7_9AGAR</name>
<evidence type="ECO:0008006" key="3">
    <source>
        <dbReference type="Google" id="ProtNLM"/>
    </source>
</evidence>